<evidence type="ECO:0000256" key="2">
    <source>
        <dbReference type="ARBA" id="ARBA00022692"/>
    </source>
</evidence>
<keyword evidence="3 5" id="KW-1133">Transmembrane helix</keyword>
<dbReference type="Proteomes" id="UP001519345">
    <property type="component" value="Unassembled WGS sequence"/>
</dbReference>
<dbReference type="EMBL" id="JAGGKX010000028">
    <property type="protein sequence ID" value="MBP1971529.1"/>
    <property type="molecule type" value="Genomic_DNA"/>
</dbReference>
<gene>
    <name evidence="6" type="ORF">J2Z83_003680</name>
</gene>
<evidence type="ECO:0000256" key="4">
    <source>
        <dbReference type="ARBA" id="ARBA00023136"/>
    </source>
</evidence>
<feature type="transmembrane region" description="Helical" evidence="5">
    <location>
        <begin position="66"/>
        <end position="84"/>
    </location>
</feature>
<dbReference type="PANTHER" id="PTHR35529">
    <property type="entry name" value="MANGANESE EFFLUX PUMP MNTP-RELATED"/>
    <property type="match status" value="1"/>
</dbReference>
<feature type="transmembrane region" description="Helical" evidence="5">
    <location>
        <begin position="6"/>
        <end position="27"/>
    </location>
</feature>
<dbReference type="Pfam" id="PF02659">
    <property type="entry name" value="Mntp"/>
    <property type="match status" value="2"/>
</dbReference>
<feature type="transmembrane region" description="Helical" evidence="5">
    <location>
        <begin position="156"/>
        <end position="178"/>
    </location>
</feature>
<evidence type="ECO:0000256" key="5">
    <source>
        <dbReference type="SAM" id="Phobius"/>
    </source>
</evidence>
<feature type="transmembrane region" description="Helical" evidence="5">
    <location>
        <begin position="34"/>
        <end position="54"/>
    </location>
</feature>
<dbReference type="InterPro" id="IPR003810">
    <property type="entry name" value="Mntp/YtaF"/>
</dbReference>
<dbReference type="RefSeq" id="WP_209464562.1">
    <property type="nucleotide sequence ID" value="NZ_CP110224.1"/>
</dbReference>
<proteinExistence type="predicted"/>
<sequence length="207" mass="22082">MLFYTGLLFLVIAVSLDGFGVGVTYGMRRIRVPLIALLIIMLCSGIMVLVAMTIGNIISSFISPNIAEMLGGFILISIGCFSLYNISRPRREAEVESSSTEKRQNTISTVLTTPDKADLDRSGTISANEAVLLGSALALDAFGAGIGAAMLGYSPILTAVLIALMSGSFVFCGIKTGIFLSKNRYLKRMTYIPPLLLIALGIFNIVS</sequence>
<keyword evidence="4 5" id="KW-0472">Membrane</keyword>
<keyword evidence="7" id="KW-1185">Reference proteome</keyword>
<keyword evidence="1" id="KW-1003">Cell membrane</keyword>
<comment type="caution">
    <text evidence="6">The sequence shown here is derived from an EMBL/GenBank/DDBJ whole genome shotgun (WGS) entry which is preliminary data.</text>
</comment>
<keyword evidence="2 5" id="KW-0812">Transmembrane</keyword>
<accession>A0ABS4INE9</accession>
<organism evidence="6 7">
    <name type="scientific">Virgibacillus natechei</name>
    <dbReference type="NCBI Taxonomy" id="1216297"/>
    <lineage>
        <taxon>Bacteria</taxon>
        <taxon>Bacillati</taxon>
        <taxon>Bacillota</taxon>
        <taxon>Bacilli</taxon>
        <taxon>Bacillales</taxon>
        <taxon>Bacillaceae</taxon>
        <taxon>Virgibacillus</taxon>
    </lineage>
</organism>
<evidence type="ECO:0000256" key="3">
    <source>
        <dbReference type="ARBA" id="ARBA00022989"/>
    </source>
</evidence>
<evidence type="ECO:0000313" key="6">
    <source>
        <dbReference type="EMBL" id="MBP1971529.1"/>
    </source>
</evidence>
<evidence type="ECO:0000256" key="1">
    <source>
        <dbReference type="ARBA" id="ARBA00022475"/>
    </source>
</evidence>
<evidence type="ECO:0000313" key="7">
    <source>
        <dbReference type="Proteomes" id="UP001519345"/>
    </source>
</evidence>
<reference evidence="6 7" key="1">
    <citation type="submission" date="2021-03" db="EMBL/GenBank/DDBJ databases">
        <title>Genomic Encyclopedia of Type Strains, Phase IV (KMG-IV): sequencing the most valuable type-strain genomes for metagenomic binning, comparative biology and taxonomic classification.</title>
        <authorList>
            <person name="Goeker M."/>
        </authorList>
    </citation>
    <scope>NUCLEOTIDE SEQUENCE [LARGE SCALE GENOMIC DNA]</scope>
    <source>
        <strain evidence="6 7">DSM 25609</strain>
    </source>
</reference>
<name>A0ABS4INE9_9BACI</name>
<dbReference type="PANTHER" id="PTHR35529:SF2">
    <property type="entry name" value="SPORULATION PROTEIN YTAF-RELATED"/>
    <property type="match status" value="1"/>
</dbReference>
<protein>
    <submittedName>
        <fullName evidence="6">Sporulation protein YtaF</fullName>
    </submittedName>
</protein>
<dbReference type="NCBIfam" id="TIGR02840">
    <property type="entry name" value="spore_YtaF"/>
    <property type="match status" value="1"/>
</dbReference>
<dbReference type="InterPro" id="IPR014205">
    <property type="entry name" value="Spore_YtaF"/>
</dbReference>
<feature type="transmembrane region" description="Helical" evidence="5">
    <location>
        <begin position="130"/>
        <end position="150"/>
    </location>
</feature>